<proteinExistence type="predicted"/>
<evidence type="ECO:0000313" key="3">
    <source>
        <dbReference type="EMBL" id="KAK2998731.1"/>
    </source>
</evidence>
<feature type="signal peptide" evidence="2">
    <location>
        <begin position="1"/>
        <end position="20"/>
    </location>
</feature>
<feature type="chain" id="PRO_5041694527" evidence="2">
    <location>
        <begin position="21"/>
        <end position="133"/>
    </location>
</feature>
<name>A0AA88UZ94_9ASTE</name>
<feature type="region of interest" description="Disordered" evidence="1">
    <location>
        <begin position="17"/>
        <end position="56"/>
    </location>
</feature>
<evidence type="ECO:0000256" key="2">
    <source>
        <dbReference type="SAM" id="SignalP"/>
    </source>
</evidence>
<keyword evidence="2" id="KW-0732">Signal</keyword>
<dbReference type="Proteomes" id="UP001188597">
    <property type="component" value="Unassembled WGS sequence"/>
</dbReference>
<organism evidence="3 4">
    <name type="scientific">Escallonia herrerae</name>
    <dbReference type="NCBI Taxonomy" id="1293975"/>
    <lineage>
        <taxon>Eukaryota</taxon>
        <taxon>Viridiplantae</taxon>
        <taxon>Streptophyta</taxon>
        <taxon>Embryophyta</taxon>
        <taxon>Tracheophyta</taxon>
        <taxon>Spermatophyta</taxon>
        <taxon>Magnoliopsida</taxon>
        <taxon>eudicotyledons</taxon>
        <taxon>Gunneridae</taxon>
        <taxon>Pentapetalae</taxon>
        <taxon>asterids</taxon>
        <taxon>campanulids</taxon>
        <taxon>Escalloniales</taxon>
        <taxon>Escalloniaceae</taxon>
        <taxon>Escallonia</taxon>
    </lineage>
</organism>
<evidence type="ECO:0000313" key="4">
    <source>
        <dbReference type="Proteomes" id="UP001188597"/>
    </source>
</evidence>
<dbReference type="PANTHER" id="PTHR36791">
    <property type="entry name" value="OS03G0363400 PROTEIN"/>
    <property type="match status" value="1"/>
</dbReference>
<evidence type="ECO:0000256" key="1">
    <source>
        <dbReference type="SAM" id="MobiDB-lite"/>
    </source>
</evidence>
<accession>A0AA88UZ94</accession>
<keyword evidence="4" id="KW-1185">Reference proteome</keyword>
<gene>
    <name evidence="3" type="ORF">RJ639_023569</name>
</gene>
<dbReference type="PANTHER" id="PTHR36791:SF2">
    <property type="entry name" value="OS03G0363400 PROTEIN"/>
    <property type="match status" value="1"/>
</dbReference>
<dbReference type="EMBL" id="JAVXUP010003523">
    <property type="protein sequence ID" value="KAK2998731.1"/>
    <property type="molecule type" value="Genomic_DNA"/>
</dbReference>
<dbReference type="AlphaFoldDB" id="A0AA88UZ94"/>
<sequence length="133" mass="14408">MSHALLAALPCFATARPSAANRPRQKANPKTQNRNHKANGGNRTSTSTTTSVGFSRERKDPLWQCVQGCGACCKLDKGPAFPSPEEVFEDPSDIQGFPLACLICCIDTIKAIYGAQSQELDKFNHAIRSNNAE</sequence>
<feature type="compositionally biased region" description="Basic residues" evidence="1">
    <location>
        <begin position="23"/>
        <end position="37"/>
    </location>
</feature>
<reference evidence="3" key="1">
    <citation type="submission" date="2022-12" db="EMBL/GenBank/DDBJ databases">
        <title>Draft genome assemblies for two species of Escallonia (Escalloniales).</title>
        <authorList>
            <person name="Chanderbali A."/>
            <person name="Dervinis C."/>
            <person name="Anghel I."/>
            <person name="Soltis D."/>
            <person name="Soltis P."/>
            <person name="Zapata F."/>
        </authorList>
    </citation>
    <scope>NUCLEOTIDE SEQUENCE</scope>
    <source>
        <strain evidence="3">UCBG64.0493</strain>
        <tissue evidence="3">Leaf</tissue>
    </source>
</reference>
<protein>
    <submittedName>
        <fullName evidence="3">Uncharacterized protein</fullName>
    </submittedName>
</protein>
<comment type="caution">
    <text evidence="3">The sequence shown here is derived from an EMBL/GenBank/DDBJ whole genome shotgun (WGS) entry which is preliminary data.</text>
</comment>